<dbReference type="AlphaFoldDB" id="F2RJ13"/>
<dbReference type="GO" id="GO:0031411">
    <property type="term" value="C:gas vesicle"/>
    <property type="evidence" value="ECO:0007669"/>
    <property type="project" value="UniProtKB-SubCell"/>
</dbReference>
<dbReference type="eggNOG" id="COG2214">
    <property type="taxonomic scope" value="Bacteria"/>
</dbReference>
<evidence type="ECO:0000313" key="4">
    <source>
        <dbReference type="EMBL" id="CCA60139.1"/>
    </source>
</evidence>
<dbReference type="InterPro" id="IPR009430">
    <property type="entry name" value="GvpL/GvpF"/>
</dbReference>
<dbReference type="Proteomes" id="UP000006854">
    <property type="component" value="Chromosome"/>
</dbReference>
<dbReference type="EMBL" id="FR845719">
    <property type="protein sequence ID" value="CCA60139.1"/>
    <property type="molecule type" value="Genomic_DNA"/>
</dbReference>
<dbReference type="KEGG" id="sve:SVEN_6853"/>
<gene>
    <name evidence="4" type="ordered locus">SVEN_6853</name>
</gene>
<evidence type="ECO:0000313" key="5">
    <source>
        <dbReference type="Proteomes" id="UP000006854"/>
    </source>
</evidence>
<dbReference type="STRING" id="953739.SVEN_6853"/>
<dbReference type="RefSeq" id="WP_015038034.1">
    <property type="nucleotide sequence ID" value="NC_018750.1"/>
</dbReference>
<proteinExistence type="inferred from homology"/>
<dbReference type="GO" id="GO:0031412">
    <property type="term" value="P:gas vesicle organization"/>
    <property type="evidence" value="ECO:0007669"/>
    <property type="project" value="InterPro"/>
</dbReference>
<dbReference type="HOGENOM" id="CLU_065736_3_1_11"/>
<comment type="similarity">
    <text evidence="3">Belongs to the gas vesicle GvpF/GvpL family.</text>
</comment>
<evidence type="ECO:0000256" key="1">
    <source>
        <dbReference type="ARBA" id="ARBA00022987"/>
    </source>
</evidence>
<comment type="subcellular location">
    <subcellularLocation>
        <location evidence="2">Gas vesicle</location>
    </subcellularLocation>
</comment>
<keyword evidence="5" id="KW-1185">Reference proteome</keyword>
<accession>F2RJ13</accession>
<dbReference type="Pfam" id="PF06386">
    <property type="entry name" value="GvpL_GvpF"/>
    <property type="match status" value="1"/>
</dbReference>
<protein>
    <submittedName>
        <fullName evidence="4">Gas vesicle synthesis protein</fullName>
    </submittedName>
</protein>
<keyword evidence="1" id="KW-0304">Gas vesicle</keyword>
<organism evidence="4 5">
    <name type="scientific">Streptomyces venezuelae (strain ATCC 10712 / CBS 650.69 / DSM 40230 / JCM 4526 / NBRC 13096 / PD 04745)</name>
    <dbReference type="NCBI Taxonomy" id="953739"/>
    <lineage>
        <taxon>Bacteria</taxon>
        <taxon>Bacillati</taxon>
        <taxon>Actinomycetota</taxon>
        <taxon>Actinomycetes</taxon>
        <taxon>Kitasatosporales</taxon>
        <taxon>Streptomycetaceae</taxon>
        <taxon>Streptomyces</taxon>
    </lineage>
</organism>
<dbReference type="PANTHER" id="PTHR36852:SF1">
    <property type="entry name" value="PROTEIN GVPL 2"/>
    <property type="match status" value="1"/>
</dbReference>
<reference evidence="4 5" key="1">
    <citation type="journal article" date="2011" name="BMC Genomics">
        <title>Genome-wide analysis of the role of GlnR in Streptomyces venezuelae provides new insights into global nitrogen regulation in actinomycetes.</title>
        <authorList>
            <person name="Pullan S.T."/>
            <person name="Bibb M.J."/>
            <person name="Merrick M."/>
        </authorList>
    </citation>
    <scope>NUCLEOTIDE SEQUENCE [LARGE SCALE GENOMIC DNA]</scope>
    <source>
        <strain evidence="4">ATCC 10712</strain>
    </source>
</reference>
<evidence type="ECO:0000256" key="3">
    <source>
        <dbReference type="ARBA" id="ARBA00035643"/>
    </source>
</evidence>
<evidence type="ECO:0000256" key="2">
    <source>
        <dbReference type="ARBA" id="ARBA00035108"/>
    </source>
</evidence>
<dbReference type="PANTHER" id="PTHR36852">
    <property type="entry name" value="PROTEIN GVPL 2"/>
    <property type="match status" value="1"/>
</dbReference>
<name>F2RJ13_STRVP</name>
<dbReference type="GeneID" id="51867371"/>
<sequence>MALYVYAITGEKHPLDLDGLSGVGSEPSPVRVVAAGPLCAVVSDISEEIRPKRRDVLIHQDVQERLMSGGPVLPLQFGYTATDESAVEQALRKDADGYLATLERLRGCAEYHVRAVQDEEELLRQILRDSPEARELNERIRSGDEDPQLPLALGQLIAAQVQERQQALSSGLVDALVPFARDYTVRQASGTDLLNLSLLVADDRREEFRTAEGNLAREIGDGIEFRLSGPLPPYSFVQ</sequence>
<dbReference type="OrthoDB" id="4864106at2"/>
<dbReference type="PATRIC" id="fig|953739.5.peg.2075"/>